<keyword evidence="4" id="KW-0119">Carbohydrate metabolism</keyword>
<keyword evidence="5 6" id="KW-0326">Glycosidase</keyword>
<evidence type="ECO:0000256" key="1">
    <source>
        <dbReference type="ARBA" id="ARBA00000822"/>
    </source>
</evidence>
<dbReference type="PROSITE" id="PS51910">
    <property type="entry name" value="GH18_2"/>
    <property type="match status" value="1"/>
</dbReference>
<accession>A0ABN1QPY0</accession>
<sequence length="450" mass="49191">MSRTAYWTAAAVLSGVLVAALPFAAGVIKEETGAADPAPRETAAQREYDRIGYFPRWAAYQREFHVKNLVTSGAVGNLTTIQYAFAEPDPKGRCSVTSKGGSGPSAHDDYVRAYKAEDSVDGVADEADDALRGHFGQLRRLKERYPDLKINLAMGGWTGSKYFSNGALTAASRKAMVESCLDLFIRGNLPETGGAGGEGAAAGLFDGIDIDWEWPGSPGYNDNVHRPEDKRNLTLLLAEFRRQLDAQGEKDGRRYGLSMFLPAAPSDIKNLEVAKIHEYLDYGSLQGYDLHGQWEERTGHQSNLYDAADDPGTPGKFSVDASLSDYLDAGWPAAKMNLGIPMYGRGWKGVPGRNKGLWQAGTGPAKGAHEEGLEDYKVLARREGTVHRDEEAGAVWKYDGDTWWSYDDPELVRTKAAYIKKRKLRGGMFWSLDGDDDKASLSAALFKALS</sequence>
<dbReference type="SMART" id="SM00636">
    <property type="entry name" value="Glyco_18"/>
    <property type="match status" value="1"/>
</dbReference>
<comment type="catalytic activity">
    <reaction evidence="1">
        <text>Random endo-hydrolysis of N-acetyl-beta-D-glucosaminide (1-&gt;4)-beta-linkages in chitin and chitodextrins.</text>
        <dbReference type="EC" id="3.2.1.14"/>
    </reaction>
</comment>
<feature type="signal peptide" evidence="8">
    <location>
        <begin position="1"/>
        <end position="24"/>
    </location>
</feature>
<dbReference type="EMBL" id="BAAAHH010000005">
    <property type="protein sequence ID" value="GAA0945659.1"/>
    <property type="molecule type" value="Genomic_DNA"/>
</dbReference>
<evidence type="ECO:0000256" key="4">
    <source>
        <dbReference type="ARBA" id="ARBA00023024"/>
    </source>
</evidence>
<keyword evidence="8" id="KW-0732">Signal</keyword>
<feature type="domain" description="GH18" evidence="9">
    <location>
        <begin position="48"/>
        <end position="450"/>
    </location>
</feature>
<dbReference type="SUPFAM" id="SSF54556">
    <property type="entry name" value="Chitinase insertion domain"/>
    <property type="match status" value="1"/>
</dbReference>
<dbReference type="PANTHER" id="PTHR11177">
    <property type="entry name" value="CHITINASE"/>
    <property type="match status" value="1"/>
</dbReference>
<name>A0ABN1QPY0_9ACTN</name>
<keyword evidence="11" id="KW-1185">Reference proteome</keyword>
<dbReference type="InterPro" id="IPR029070">
    <property type="entry name" value="Chitinase_insertion_sf"/>
</dbReference>
<keyword evidence="3 6" id="KW-0378">Hydrolase</keyword>
<evidence type="ECO:0000259" key="9">
    <source>
        <dbReference type="PROSITE" id="PS51910"/>
    </source>
</evidence>
<evidence type="ECO:0000256" key="3">
    <source>
        <dbReference type="ARBA" id="ARBA00022801"/>
    </source>
</evidence>
<evidence type="ECO:0000313" key="10">
    <source>
        <dbReference type="EMBL" id="GAA0945659.1"/>
    </source>
</evidence>
<organism evidence="10 11">
    <name type="scientific">Actinocorallia libanotica</name>
    <dbReference type="NCBI Taxonomy" id="46162"/>
    <lineage>
        <taxon>Bacteria</taxon>
        <taxon>Bacillati</taxon>
        <taxon>Actinomycetota</taxon>
        <taxon>Actinomycetes</taxon>
        <taxon>Streptosporangiales</taxon>
        <taxon>Thermomonosporaceae</taxon>
        <taxon>Actinocorallia</taxon>
    </lineage>
</organism>
<dbReference type="InterPro" id="IPR001579">
    <property type="entry name" value="Glyco_hydro_18_chit_AS"/>
</dbReference>
<evidence type="ECO:0000256" key="8">
    <source>
        <dbReference type="SAM" id="SignalP"/>
    </source>
</evidence>
<evidence type="ECO:0000256" key="7">
    <source>
        <dbReference type="RuleBase" id="RU004453"/>
    </source>
</evidence>
<dbReference type="Pfam" id="PF00704">
    <property type="entry name" value="Glyco_hydro_18"/>
    <property type="match status" value="1"/>
</dbReference>
<reference evidence="10 11" key="1">
    <citation type="journal article" date="2019" name="Int. J. Syst. Evol. Microbiol.">
        <title>The Global Catalogue of Microorganisms (GCM) 10K type strain sequencing project: providing services to taxonomists for standard genome sequencing and annotation.</title>
        <authorList>
            <consortium name="The Broad Institute Genomics Platform"/>
            <consortium name="The Broad Institute Genome Sequencing Center for Infectious Disease"/>
            <person name="Wu L."/>
            <person name="Ma J."/>
        </authorList>
    </citation>
    <scope>NUCLEOTIDE SEQUENCE [LARGE SCALE GENOMIC DNA]</scope>
    <source>
        <strain evidence="10 11">JCM 10696</strain>
    </source>
</reference>
<comment type="caution">
    <text evidence="10">The sequence shown here is derived from an EMBL/GenBank/DDBJ whole genome shotgun (WGS) entry which is preliminary data.</text>
</comment>
<proteinExistence type="inferred from homology"/>
<dbReference type="PROSITE" id="PS01095">
    <property type="entry name" value="GH18_1"/>
    <property type="match status" value="1"/>
</dbReference>
<feature type="chain" id="PRO_5046532739" description="chitinase" evidence="8">
    <location>
        <begin position="25"/>
        <end position="450"/>
    </location>
</feature>
<dbReference type="InterPro" id="IPR001223">
    <property type="entry name" value="Glyco_hydro18_cat"/>
</dbReference>
<evidence type="ECO:0000313" key="11">
    <source>
        <dbReference type="Proteomes" id="UP001500665"/>
    </source>
</evidence>
<evidence type="ECO:0000256" key="5">
    <source>
        <dbReference type="ARBA" id="ARBA00023295"/>
    </source>
</evidence>
<dbReference type="Proteomes" id="UP001500665">
    <property type="component" value="Unassembled WGS sequence"/>
</dbReference>
<dbReference type="SUPFAM" id="SSF51445">
    <property type="entry name" value="(Trans)glycosidases"/>
    <property type="match status" value="1"/>
</dbReference>
<dbReference type="PANTHER" id="PTHR11177:SF317">
    <property type="entry name" value="CHITINASE 12-RELATED"/>
    <property type="match status" value="1"/>
</dbReference>
<comment type="similarity">
    <text evidence="7">Belongs to the glycosyl hydrolase 18 family.</text>
</comment>
<keyword evidence="4" id="KW-0146">Chitin degradation</keyword>
<dbReference type="InterPro" id="IPR050314">
    <property type="entry name" value="Glycosyl_Hydrlase_18"/>
</dbReference>
<protein>
    <recommendedName>
        <fullName evidence="2">chitinase</fullName>
        <ecNumber evidence="2">3.2.1.14</ecNumber>
    </recommendedName>
</protein>
<keyword evidence="4" id="KW-0624">Polysaccharide degradation</keyword>
<dbReference type="CDD" id="cd06548">
    <property type="entry name" value="GH18_chitinase"/>
    <property type="match status" value="1"/>
</dbReference>
<evidence type="ECO:0000256" key="6">
    <source>
        <dbReference type="RuleBase" id="RU000489"/>
    </source>
</evidence>
<dbReference type="InterPro" id="IPR011583">
    <property type="entry name" value="Chitinase_II/V-like_cat"/>
</dbReference>
<evidence type="ECO:0000256" key="2">
    <source>
        <dbReference type="ARBA" id="ARBA00012729"/>
    </source>
</evidence>
<dbReference type="InterPro" id="IPR017853">
    <property type="entry name" value="GH"/>
</dbReference>
<dbReference type="EC" id="3.2.1.14" evidence="2"/>
<dbReference type="Gene3D" id="3.20.20.80">
    <property type="entry name" value="Glycosidases"/>
    <property type="match status" value="1"/>
</dbReference>
<dbReference type="Gene3D" id="3.10.50.10">
    <property type="match status" value="1"/>
</dbReference>
<gene>
    <name evidence="10" type="ORF">GCM10009550_19570</name>
</gene>